<dbReference type="PANTHER" id="PTHR30146:SF109">
    <property type="entry name" value="HTH-TYPE TRANSCRIPTIONAL REGULATOR GALS"/>
    <property type="match status" value="1"/>
</dbReference>
<proteinExistence type="predicted"/>
<keyword evidence="3" id="KW-0804">Transcription</keyword>
<comment type="caution">
    <text evidence="5">The sequence shown here is derived from an EMBL/GenBank/DDBJ whole genome shotgun (WGS) entry which is preliminary data.</text>
</comment>
<dbReference type="Proteomes" id="UP001501578">
    <property type="component" value="Unassembled WGS sequence"/>
</dbReference>
<dbReference type="Gene3D" id="3.40.50.2300">
    <property type="match status" value="2"/>
</dbReference>
<keyword evidence="1" id="KW-0805">Transcription regulation</keyword>
<evidence type="ECO:0000313" key="5">
    <source>
        <dbReference type="EMBL" id="GAA0943480.1"/>
    </source>
</evidence>
<name>A0ABN1QJL6_9ACTN</name>
<dbReference type="Pfam" id="PF00356">
    <property type="entry name" value="LacI"/>
    <property type="match status" value="1"/>
</dbReference>
<keyword evidence="2 5" id="KW-0238">DNA-binding</keyword>
<evidence type="ECO:0000256" key="2">
    <source>
        <dbReference type="ARBA" id="ARBA00023125"/>
    </source>
</evidence>
<protein>
    <submittedName>
        <fullName evidence="5">LacI family DNA-binding transcriptional regulator</fullName>
    </submittedName>
</protein>
<dbReference type="CDD" id="cd06267">
    <property type="entry name" value="PBP1_LacI_sugar_binding-like"/>
    <property type="match status" value="1"/>
</dbReference>
<dbReference type="SMART" id="SM00354">
    <property type="entry name" value="HTH_LACI"/>
    <property type="match status" value="1"/>
</dbReference>
<dbReference type="SUPFAM" id="SSF47413">
    <property type="entry name" value="lambda repressor-like DNA-binding domains"/>
    <property type="match status" value="1"/>
</dbReference>
<dbReference type="CDD" id="cd01392">
    <property type="entry name" value="HTH_LacI"/>
    <property type="match status" value="1"/>
</dbReference>
<dbReference type="EMBL" id="BAAAHQ010000035">
    <property type="protein sequence ID" value="GAA0943480.1"/>
    <property type="molecule type" value="Genomic_DNA"/>
</dbReference>
<evidence type="ECO:0000256" key="1">
    <source>
        <dbReference type="ARBA" id="ARBA00023015"/>
    </source>
</evidence>
<evidence type="ECO:0000313" key="6">
    <source>
        <dbReference type="Proteomes" id="UP001501578"/>
    </source>
</evidence>
<reference evidence="5 6" key="1">
    <citation type="journal article" date="2019" name="Int. J. Syst. Evol. Microbiol.">
        <title>The Global Catalogue of Microorganisms (GCM) 10K type strain sequencing project: providing services to taxonomists for standard genome sequencing and annotation.</title>
        <authorList>
            <consortium name="The Broad Institute Genomics Platform"/>
            <consortium name="The Broad Institute Genome Sequencing Center for Infectious Disease"/>
            <person name="Wu L."/>
            <person name="Ma J."/>
        </authorList>
    </citation>
    <scope>NUCLEOTIDE SEQUENCE [LARGE SCALE GENOMIC DNA]</scope>
    <source>
        <strain evidence="5 6">JCM 11136</strain>
    </source>
</reference>
<dbReference type="SUPFAM" id="SSF53822">
    <property type="entry name" value="Periplasmic binding protein-like I"/>
    <property type="match status" value="1"/>
</dbReference>
<evidence type="ECO:0000259" key="4">
    <source>
        <dbReference type="PROSITE" id="PS50932"/>
    </source>
</evidence>
<dbReference type="Pfam" id="PF13377">
    <property type="entry name" value="Peripla_BP_3"/>
    <property type="match status" value="1"/>
</dbReference>
<sequence>MMKRPTLEAVAAYAGVSRATVSRVVNGQTTVAPKIRDTVLRAIDDLGYVPNPAARSLVTQRTDSIALVVSESPTRVFSDDPLFSTVIRTASMALEAADRQVVLMLAGSARSHARVERYIAGGHVDGVMLISMHGADPLPTALSRLRVPVVSYGRPPVPANLPYVDNDNVGGAEAAVRHLLGAGRRRIATIAGPQDMVGGQDRLAGYRNALRDGDGRPSVAVGDFTRESGATAMRRLLAADPGLDAVFAANDLMAMGALRSLRQSGRRVPDDVAVIGFDDIEAAEYTEPPLTTVRHPIFEQSSAMVRLLLGLYENGTADPVILPTELVVRQSA</sequence>
<dbReference type="InterPro" id="IPR028082">
    <property type="entry name" value="Peripla_BP_I"/>
</dbReference>
<dbReference type="GO" id="GO:0003677">
    <property type="term" value="F:DNA binding"/>
    <property type="evidence" value="ECO:0007669"/>
    <property type="project" value="UniProtKB-KW"/>
</dbReference>
<accession>A0ABN1QJL6</accession>
<dbReference type="PROSITE" id="PS50932">
    <property type="entry name" value="HTH_LACI_2"/>
    <property type="match status" value="1"/>
</dbReference>
<dbReference type="InterPro" id="IPR046335">
    <property type="entry name" value="LacI/GalR-like_sensor"/>
</dbReference>
<dbReference type="PANTHER" id="PTHR30146">
    <property type="entry name" value="LACI-RELATED TRANSCRIPTIONAL REPRESSOR"/>
    <property type="match status" value="1"/>
</dbReference>
<dbReference type="InterPro" id="IPR010982">
    <property type="entry name" value="Lambda_DNA-bd_dom_sf"/>
</dbReference>
<evidence type="ECO:0000256" key="3">
    <source>
        <dbReference type="ARBA" id="ARBA00023163"/>
    </source>
</evidence>
<organism evidence="5 6">
    <name type="scientific">Nonomuraea longicatena</name>
    <dbReference type="NCBI Taxonomy" id="83682"/>
    <lineage>
        <taxon>Bacteria</taxon>
        <taxon>Bacillati</taxon>
        <taxon>Actinomycetota</taxon>
        <taxon>Actinomycetes</taxon>
        <taxon>Streptosporangiales</taxon>
        <taxon>Streptosporangiaceae</taxon>
        <taxon>Nonomuraea</taxon>
    </lineage>
</organism>
<dbReference type="InterPro" id="IPR000843">
    <property type="entry name" value="HTH_LacI"/>
</dbReference>
<feature type="domain" description="HTH lacI-type" evidence="4">
    <location>
        <begin position="5"/>
        <end position="59"/>
    </location>
</feature>
<keyword evidence="6" id="KW-1185">Reference proteome</keyword>
<dbReference type="Gene3D" id="1.10.260.40">
    <property type="entry name" value="lambda repressor-like DNA-binding domains"/>
    <property type="match status" value="1"/>
</dbReference>
<gene>
    <name evidence="5" type="ORF">GCM10009560_56900</name>
</gene>